<feature type="chain" id="PRO_5031094485" description="Glycine zipper 2TM domain-containing protein" evidence="1">
    <location>
        <begin position="28"/>
        <end position="153"/>
    </location>
</feature>
<feature type="signal peptide" evidence="1">
    <location>
        <begin position="1"/>
        <end position="27"/>
    </location>
</feature>
<feature type="domain" description="Glycine zipper 2TM" evidence="2">
    <location>
        <begin position="62"/>
        <end position="98"/>
    </location>
</feature>
<sequence length="153" mass="16011">MRKINSRMMIGAMIAGMALSITGCVPAGSDLVTPRKTDHVLTYEKATVSSFRYLSIQPGAETIGGAAAGALLGSAVGQGSGTLLAVMGGGVAGGYVGSHYTSPNAQDLTLRLDNGRRVVVRTRGTSFRQGERVYVVRDGNRIVSIQHIGPRHL</sequence>
<proteinExistence type="predicted"/>
<dbReference type="EMBL" id="DRNO01000269">
    <property type="protein sequence ID" value="HFC04006.1"/>
    <property type="molecule type" value="Genomic_DNA"/>
</dbReference>
<dbReference type="Proteomes" id="UP000885722">
    <property type="component" value="Unassembled WGS sequence"/>
</dbReference>
<dbReference type="Pfam" id="PF05433">
    <property type="entry name" value="Rick_17kDa_Anti"/>
    <property type="match status" value="1"/>
</dbReference>
<organism evidence="3">
    <name type="scientific">Nitratifractor salsuginis</name>
    <dbReference type="NCBI Taxonomy" id="269261"/>
    <lineage>
        <taxon>Bacteria</taxon>
        <taxon>Pseudomonadati</taxon>
        <taxon>Campylobacterota</taxon>
        <taxon>Epsilonproteobacteria</taxon>
        <taxon>Campylobacterales</taxon>
        <taxon>Sulfurovaceae</taxon>
        <taxon>Nitratifractor</taxon>
    </lineage>
</organism>
<reference evidence="3" key="1">
    <citation type="journal article" date="2020" name="mSystems">
        <title>Genome- and Community-Level Interaction Insights into Carbon Utilization and Element Cycling Functions of Hydrothermarchaeota in Hydrothermal Sediment.</title>
        <authorList>
            <person name="Zhou Z."/>
            <person name="Liu Y."/>
            <person name="Xu W."/>
            <person name="Pan J."/>
            <person name="Luo Z.H."/>
            <person name="Li M."/>
        </authorList>
    </citation>
    <scope>NUCLEOTIDE SEQUENCE [LARGE SCALE GENOMIC DNA]</scope>
    <source>
        <strain evidence="3">HyVt-513</strain>
    </source>
</reference>
<keyword evidence="1" id="KW-0732">Signal</keyword>
<evidence type="ECO:0000313" key="3">
    <source>
        <dbReference type="EMBL" id="HFC04006.1"/>
    </source>
</evidence>
<comment type="caution">
    <text evidence="3">The sequence shown here is derived from an EMBL/GenBank/DDBJ whole genome shotgun (WGS) entry which is preliminary data.</text>
</comment>
<protein>
    <recommendedName>
        <fullName evidence="2">Glycine zipper 2TM domain-containing protein</fullName>
    </recommendedName>
</protein>
<evidence type="ECO:0000259" key="2">
    <source>
        <dbReference type="Pfam" id="PF05433"/>
    </source>
</evidence>
<accession>A0A7V2SM09</accession>
<gene>
    <name evidence="3" type="ORF">ENJ74_03955</name>
</gene>
<evidence type="ECO:0000256" key="1">
    <source>
        <dbReference type="SAM" id="SignalP"/>
    </source>
</evidence>
<dbReference type="GO" id="GO:0019867">
    <property type="term" value="C:outer membrane"/>
    <property type="evidence" value="ECO:0007669"/>
    <property type="project" value="InterPro"/>
</dbReference>
<dbReference type="InterPro" id="IPR008816">
    <property type="entry name" value="Gly_zipper_2TM_dom"/>
</dbReference>
<name>A0A7V2SM09_9BACT</name>
<dbReference type="PROSITE" id="PS51257">
    <property type="entry name" value="PROKAR_LIPOPROTEIN"/>
    <property type="match status" value="1"/>
</dbReference>
<dbReference type="AlphaFoldDB" id="A0A7V2SM09"/>